<feature type="chain" id="PRO_5045337015" evidence="1">
    <location>
        <begin position="22"/>
        <end position="691"/>
    </location>
</feature>
<protein>
    <submittedName>
        <fullName evidence="2">Uncharacterized protein</fullName>
    </submittedName>
</protein>
<evidence type="ECO:0000313" key="2">
    <source>
        <dbReference type="EMBL" id="MFC1572723.1"/>
    </source>
</evidence>
<keyword evidence="1" id="KW-0732">Signal</keyword>
<gene>
    <name evidence="2" type="ORF">ACFL6M_03900</name>
</gene>
<accession>A0ABV6YK57</accession>
<comment type="caution">
    <text evidence="2">The sequence shown here is derived from an EMBL/GenBank/DDBJ whole genome shotgun (WGS) entry which is preliminary data.</text>
</comment>
<feature type="signal peptide" evidence="1">
    <location>
        <begin position="1"/>
        <end position="21"/>
    </location>
</feature>
<proteinExistence type="predicted"/>
<dbReference type="Proteomes" id="UP001593833">
    <property type="component" value="Unassembled WGS sequence"/>
</dbReference>
<sequence length="691" mass="72125">MRRFTFLGVLLVLTLCQVALAEVPRTISYQGVLRSMSGSPIPNGNHILTLSLYTAATGGTAEWTETDTVYVSNCTFHTILGDGTALNLAFDEAYWLGVAVDGGAEQQPRTEFTASPYAFRAMDADHAAVADSVVGGGPGGDDDWVVVGDDMYSGVPGYVGVGTTTPTTTLHVIQSTGLTQALRVEGSVGGANPGLRLVEDGGEVAAITLRESHGNALQFHVGDAHEVMTLKPDGSVGIGTVSPTATLEVQAKEESGGGLRITDPLATGNSSPLFEVQVHEGLGGGVIVSDPNDQIAMLGDASGGSENGIMKLYQHGTEKIRLHADYLPSYIDAGDIAIGHTAPEEKLDVHGTVKMTSFKMATGAGDGKVLTSNASGIGTWVTPTTGGDITAVYADNGLTGGATQGDAHLSVDFAGGGSATTAARSDHDHDTRYVHLPYATSILTNGIALDIDVPFASDDPVIRGTKDGVDWWGIGVWGKGGYKGVVGEALGTGSQTYYGVYGDATAGIGGTAYGVYSTTSGGGARYAGFFDGVLYASSSQAGVATSRIDHPLDPANKYLQHSSVESPDMMNVYNGNVTLDGGGASWVDMPAWFETLNREFRYQLTCIGGFAPVYIAQKISGNRFQIAGGEAGMEVSWQVTGVRQDPVAEAHRVEVEMEKPVGEQGKYLHPELYGLPESLRIGRSDKEFSGE</sequence>
<evidence type="ECO:0000313" key="3">
    <source>
        <dbReference type="Proteomes" id="UP001593833"/>
    </source>
</evidence>
<reference evidence="2 3" key="1">
    <citation type="submission" date="2024-09" db="EMBL/GenBank/DDBJ databases">
        <authorList>
            <person name="D'Angelo T."/>
        </authorList>
    </citation>
    <scope>NUCLEOTIDE SEQUENCE [LARGE SCALE GENOMIC DNA]</scope>
    <source>
        <strain evidence="2">SAG AM-320-E07</strain>
    </source>
</reference>
<dbReference type="EMBL" id="JBHPKH010000033">
    <property type="protein sequence ID" value="MFC1572723.1"/>
    <property type="molecule type" value="Genomic_DNA"/>
</dbReference>
<evidence type="ECO:0000256" key="1">
    <source>
        <dbReference type="SAM" id="SignalP"/>
    </source>
</evidence>
<name>A0ABV6YK57_UNCEI</name>
<keyword evidence="3" id="KW-1185">Reference proteome</keyword>
<organism evidence="2 3">
    <name type="scientific">Eiseniibacteriota bacterium</name>
    <dbReference type="NCBI Taxonomy" id="2212470"/>
    <lineage>
        <taxon>Bacteria</taxon>
        <taxon>Candidatus Eiseniibacteriota</taxon>
    </lineage>
</organism>